<dbReference type="InterPro" id="IPR000467">
    <property type="entry name" value="G_patch_dom"/>
</dbReference>
<keyword evidence="4" id="KW-1185">Reference proteome</keyword>
<dbReference type="CDD" id="cd16074">
    <property type="entry name" value="OCRE"/>
    <property type="match status" value="1"/>
</dbReference>
<feature type="region of interest" description="Disordered" evidence="1">
    <location>
        <begin position="259"/>
        <end position="376"/>
    </location>
</feature>
<dbReference type="PROSITE" id="PS50174">
    <property type="entry name" value="G_PATCH"/>
    <property type="match status" value="1"/>
</dbReference>
<evidence type="ECO:0000259" key="2">
    <source>
        <dbReference type="PROSITE" id="PS50174"/>
    </source>
</evidence>
<accession>A0AA36G8F8</accession>
<dbReference type="InterPro" id="IPR041591">
    <property type="entry name" value="OCRE"/>
</dbReference>
<evidence type="ECO:0000256" key="1">
    <source>
        <dbReference type="SAM" id="MobiDB-lite"/>
    </source>
</evidence>
<dbReference type="PANTHER" id="PTHR23106">
    <property type="entry name" value="ANGIOGENIC FACTOR WITH G PATCH AND FHA DOMAINS 1"/>
    <property type="match status" value="1"/>
</dbReference>
<evidence type="ECO:0000313" key="4">
    <source>
        <dbReference type="Proteomes" id="UP001177023"/>
    </source>
</evidence>
<feature type="compositionally biased region" description="Basic residues" evidence="1">
    <location>
        <begin position="288"/>
        <end position="300"/>
    </location>
</feature>
<comment type="caution">
    <text evidence="3">The sequence shown here is derived from an EMBL/GenBank/DDBJ whole genome shotgun (WGS) entry which is preliminary data.</text>
</comment>
<protein>
    <recommendedName>
        <fullName evidence="2">G-patch domain-containing protein</fullName>
    </recommendedName>
</protein>
<feature type="compositionally biased region" description="Basic and acidic residues" evidence="1">
    <location>
        <begin position="301"/>
        <end position="357"/>
    </location>
</feature>
<dbReference type="InterPro" id="IPR053027">
    <property type="entry name" value="AGGF1"/>
</dbReference>
<dbReference type="AlphaFoldDB" id="A0AA36G8F8"/>
<organism evidence="3 4">
    <name type="scientific">Mesorhabditis spiculigera</name>
    <dbReference type="NCBI Taxonomy" id="96644"/>
    <lineage>
        <taxon>Eukaryota</taxon>
        <taxon>Metazoa</taxon>
        <taxon>Ecdysozoa</taxon>
        <taxon>Nematoda</taxon>
        <taxon>Chromadorea</taxon>
        <taxon>Rhabditida</taxon>
        <taxon>Rhabditina</taxon>
        <taxon>Rhabditomorpha</taxon>
        <taxon>Rhabditoidea</taxon>
        <taxon>Rhabditidae</taxon>
        <taxon>Mesorhabditinae</taxon>
        <taxon>Mesorhabditis</taxon>
    </lineage>
</organism>
<dbReference type="EMBL" id="CATQJA010002657">
    <property type="protein sequence ID" value="CAJ0579466.1"/>
    <property type="molecule type" value="Genomic_DNA"/>
</dbReference>
<gene>
    <name evidence="3" type="ORF">MSPICULIGERA_LOCUS17682</name>
</gene>
<proteinExistence type="predicted"/>
<dbReference type="SMART" id="SM00443">
    <property type="entry name" value="G_patch"/>
    <property type="match status" value="1"/>
</dbReference>
<dbReference type="Pfam" id="PF01585">
    <property type="entry name" value="G-patch"/>
    <property type="match status" value="1"/>
</dbReference>
<feature type="region of interest" description="Disordered" evidence="1">
    <location>
        <begin position="169"/>
        <end position="203"/>
    </location>
</feature>
<feature type="domain" description="G-patch" evidence="2">
    <location>
        <begin position="616"/>
        <end position="662"/>
    </location>
</feature>
<feature type="compositionally biased region" description="Basic and acidic residues" evidence="1">
    <location>
        <begin position="174"/>
        <end position="203"/>
    </location>
</feature>
<name>A0AA36G8F8_9BILA</name>
<evidence type="ECO:0000313" key="3">
    <source>
        <dbReference type="EMBL" id="CAJ0579466.1"/>
    </source>
</evidence>
<feature type="non-terminal residue" evidence="3">
    <location>
        <position position="689"/>
    </location>
</feature>
<dbReference type="GO" id="GO:0003676">
    <property type="term" value="F:nucleic acid binding"/>
    <property type="evidence" value="ECO:0007669"/>
    <property type="project" value="InterPro"/>
</dbReference>
<feature type="compositionally biased region" description="Basic residues" evidence="1">
    <location>
        <begin position="270"/>
        <end position="279"/>
    </location>
</feature>
<reference evidence="3" key="1">
    <citation type="submission" date="2023-06" db="EMBL/GenBank/DDBJ databases">
        <authorList>
            <person name="Delattre M."/>
        </authorList>
    </citation>
    <scope>NUCLEOTIDE SEQUENCE</scope>
    <source>
        <strain evidence="3">AF72</strain>
    </source>
</reference>
<sequence length="689" mass="80561">MTFKPGTLGLDFVASVSRQDDIVLLLMENVATTSGQSSSIAEMLLEAANSVIQSSVPDGFEWVAEYNMYYSAATRYFFDMNTNLFYHSDTQTYYYYDEATQSYCVYANMQQKQWDRARYRRRAAELLGEGEIQRYDQEAVDICEFVFNIVDKVADLEWDRELEQRKSARRQRDRSRDRSRDRDRERDRERDRQRRNEEDRRREERRREEEEDRRERKKRKEQEERERRERIFNELEDTDLQAKRSKKAKRAYFDGDDVRVSSEEEEAPRRSNKKKKSKKEAREDRHRDRSRSRHRGGTRSRSRDRDRRRDRSRERSHRERSRDRSRDRSWERRRIRDRERDRVSDERRRRDQRDSDSVKTYSSNGSSDGGFQENMPNPEEMAWQQLMEGEGFTEAPCLRIIDQMGQLNIVTITGGLIGSHASSAIRSDSLAEYHSEIYYVNTADETRGPGYKLRVMPGCTASLDGQVLEENDEFDLEHGSWFIAGEVVLIIHVHYGYNSCPRCDPGQMPKPMAMSEEAERVAKGAPKLSKAAVRKRVLNAMKKQYGIMEGEQNETKYTDRAANRRRNVGSTYPVNIQRQRAQASDPNDIYANCSARPVPGAAPFTAPKTVNTPIEAENKGFKLLKMMGWTEGKGLGKEQSGRAEPVAVLQKSDRAGLGTAQREAPKSLKQQIFDATRKRFEEITENEQK</sequence>
<dbReference type="PANTHER" id="PTHR23106:SF24">
    <property type="entry name" value="ANGIOGENIC FACTOR WITH G PATCH AND FHA DOMAINS 1"/>
    <property type="match status" value="1"/>
</dbReference>
<dbReference type="Pfam" id="PF17780">
    <property type="entry name" value="OCRE"/>
    <property type="match status" value="1"/>
</dbReference>
<dbReference type="Proteomes" id="UP001177023">
    <property type="component" value="Unassembled WGS sequence"/>
</dbReference>